<accession>A0A3T0I9Q2</accession>
<dbReference type="GO" id="GO:0008033">
    <property type="term" value="P:tRNA processing"/>
    <property type="evidence" value="ECO:0007669"/>
    <property type="project" value="UniProtKB-KW"/>
</dbReference>
<evidence type="ECO:0000256" key="3">
    <source>
        <dbReference type="ARBA" id="ARBA00022664"/>
    </source>
</evidence>
<comment type="similarity">
    <text evidence="1 6">Belongs to the intron maturase 2 family. MatK subfamily.</text>
</comment>
<dbReference type="GO" id="GO:0008380">
    <property type="term" value="P:RNA splicing"/>
    <property type="evidence" value="ECO:0007669"/>
    <property type="project" value="UniProtKB-UniRule"/>
</dbReference>
<dbReference type="GO" id="GO:0006397">
    <property type="term" value="P:mRNA processing"/>
    <property type="evidence" value="ECO:0007669"/>
    <property type="project" value="UniProtKB-KW"/>
</dbReference>
<geneLocation type="plastid" evidence="10"/>
<keyword evidence="5 6" id="KW-0694">RNA-binding</keyword>
<feature type="domain" description="Maturase MatK N-terminal" evidence="9">
    <location>
        <begin position="12"/>
        <end position="351"/>
    </location>
</feature>
<dbReference type="Pfam" id="PF01348">
    <property type="entry name" value="Intron_maturas2"/>
    <property type="match status" value="1"/>
</dbReference>
<reference evidence="10" key="1">
    <citation type="journal article" date="2018" name="New Phytol.">
        <title>Lycophyte plastid genomics: extreme variation in GC, gene and intron content and multiple inversions between a direct and inverted orientation of the rRNA repeat.</title>
        <authorList>
            <person name="Mower J.P."/>
            <person name="Ma P.F."/>
            <person name="Grewe F."/>
            <person name="Taylor A."/>
            <person name="Michael T.P."/>
            <person name="VanBuren R."/>
            <person name="Qiu Y.L."/>
        </authorList>
    </citation>
    <scope>NUCLEOTIDE SEQUENCE</scope>
</reference>
<dbReference type="AlphaFoldDB" id="A0A3T0I9Q2"/>
<dbReference type="PANTHER" id="PTHR34811">
    <property type="entry name" value="MATURASE K"/>
    <property type="match status" value="1"/>
</dbReference>
<dbReference type="RefSeq" id="YP_009559594.1">
    <property type="nucleotide sequence ID" value="NC_040993.1"/>
</dbReference>
<protein>
    <recommendedName>
        <fullName evidence="6">Maturase K</fullName>
    </recommendedName>
    <alternativeName>
        <fullName evidence="6">Intron maturase</fullName>
    </alternativeName>
</protein>
<evidence type="ECO:0000256" key="7">
    <source>
        <dbReference type="SAM" id="MobiDB-lite"/>
    </source>
</evidence>
<evidence type="ECO:0000313" key="10">
    <source>
        <dbReference type="EMBL" id="AZU95391.1"/>
    </source>
</evidence>
<feature type="compositionally biased region" description="Basic and acidic residues" evidence="7">
    <location>
        <begin position="548"/>
        <end position="558"/>
    </location>
</feature>
<dbReference type="Pfam" id="PF01824">
    <property type="entry name" value="MatK_N"/>
    <property type="match status" value="1"/>
</dbReference>
<feature type="region of interest" description="Disordered" evidence="7">
    <location>
        <begin position="529"/>
        <end position="558"/>
    </location>
</feature>
<dbReference type="GO" id="GO:0009507">
    <property type="term" value="C:chloroplast"/>
    <property type="evidence" value="ECO:0007669"/>
    <property type="project" value="UniProtKB-SubCell"/>
</dbReference>
<dbReference type="GO" id="GO:0003723">
    <property type="term" value="F:RNA binding"/>
    <property type="evidence" value="ECO:0007669"/>
    <property type="project" value="UniProtKB-KW"/>
</dbReference>
<dbReference type="GeneID" id="39119767"/>
<comment type="function">
    <text evidence="6">Usually encoded in the trnK tRNA gene intron. Probably assists in splicing its own and other chloroplast group II introns.</text>
</comment>
<keyword evidence="2 10" id="KW-0934">Plastid</keyword>
<evidence type="ECO:0000259" key="9">
    <source>
        <dbReference type="Pfam" id="PF01824"/>
    </source>
</evidence>
<dbReference type="EMBL" id="MH549638">
    <property type="protein sequence ID" value="AZU95391.1"/>
    <property type="molecule type" value="Genomic_DNA"/>
</dbReference>
<dbReference type="InterPro" id="IPR024937">
    <property type="entry name" value="Domain_X"/>
</dbReference>
<feature type="domain" description="Domain X" evidence="8">
    <location>
        <begin position="379"/>
        <end position="479"/>
    </location>
</feature>
<evidence type="ECO:0000259" key="8">
    <source>
        <dbReference type="Pfam" id="PF01348"/>
    </source>
</evidence>
<dbReference type="InterPro" id="IPR024942">
    <property type="entry name" value="Maturase_MatK_N"/>
</dbReference>
<evidence type="ECO:0000256" key="5">
    <source>
        <dbReference type="ARBA" id="ARBA00022884"/>
    </source>
</evidence>
<dbReference type="HAMAP" id="MF_01390">
    <property type="entry name" value="MatK"/>
    <property type="match status" value="1"/>
</dbReference>
<comment type="subcellular location">
    <subcellularLocation>
        <location evidence="6">Plastid</location>
        <location evidence="6">Chloroplast</location>
    </subcellularLocation>
</comment>
<keyword evidence="4 6" id="KW-0819">tRNA processing</keyword>
<proteinExistence type="inferred from homology"/>
<sequence>MARVLARIEKLQIDRTNILWQQRFSYLLFFQDDIYAIACNRFFEKSGPKRIDDSSINNRFSFITRRRLISKIRQQDLLETLALSKKKFFNKGRDNKNQSFDYCINSYFESIREVPTLVLQIVLSVQLKPLLKKNNECNSFRSIHSIFPFMEDHFSHRHCFSDIKIPHSIHPEILIRIFRRRIQDAPSLHSLRLVFYEYPNIIVLDKSIPFSLKEINKLSTFLWNYYVHEFESTSVSIWKRTLHFEPLSYGALLDRTQSIHKIEHIQELSHVTKSSWILILSGNISPCIKKYSIHYVRYGSNLMIALKGTKFLVHKWKSYIIRFWQYYFHCWFRPYRICIKKSSKDCLPFLGYTLGIRPRIIVVQAKMINDLPLTSLITKELCAIIPVSHLIQLLAKEKFCDTSGRPIGKLAWTTFRDDDIPNQFNHIWKNIFYYYSGCLNRNGLYQIQYILRFSCAKTPACKHKSTIRVVWKKYGSRLFPRSFSYKERELIPSFFPEGYSHKKRFWYLDIIQIDFIADLLRKGKRPGFQTDTTNDKLIKQLPEQTQDDSVKEPKYDEK</sequence>
<name>A0A3T0I9Q2_DIPDG</name>
<dbReference type="InterPro" id="IPR002866">
    <property type="entry name" value="Maturase_MatK"/>
</dbReference>
<evidence type="ECO:0000256" key="2">
    <source>
        <dbReference type="ARBA" id="ARBA00022640"/>
    </source>
</evidence>
<evidence type="ECO:0000256" key="6">
    <source>
        <dbReference type="HAMAP-Rule" id="MF_01390"/>
    </source>
</evidence>
<evidence type="ECO:0000256" key="1">
    <source>
        <dbReference type="ARBA" id="ARBA00006621"/>
    </source>
</evidence>
<keyword evidence="3 6" id="KW-0507">mRNA processing</keyword>
<dbReference type="PANTHER" id="PTHR34811:SF1">
    <property type="entry name" value="MATURASE K"/>
    <property type="match status" value="1"/>
</dbReference>
<organism evidence="10">
    <name type="scientific">Diphasiastrum digitatum</name>
    <name type="common">Fan clubmoss</name>
    <name type="synonym">Lycopodium digitatum</name>
    <dbReference type="NCBI Taxonomy" id="13841"/>
    <lineage>
        <taxon>Eukaryota</taxon>
        <taxon>Viridiplantae</taxon>
        <taxon>Streptophyta</taxon>
        <taxon>Embryophyta</taxon>
        <taxon>Tracheophyta</taxon>
        <taxon>Lycopodiopsida</taxon>
        <taxon>Lycopodiales</taxon>
        <taxon>Lycopodiaceae</taxon>
        <taxon>Lycopodioideae</taxon>
        <taxon>Diphasiastrum</taxon>
    </lineage>
</organism>
<evidence type="ECO:0000256" key="4">
    <source>
        <dbReference type="ARBA" id="ARBA00022694"/>
    </source>
</evidence>
<gene>
    <name evidence="6 10" type="primary">matK</name>
</gene>